<dbReference type="RefSeq" id="WP_211947261.1">
    <property type="nucleotide sequence ID" value="NZ_CAJPUY010000007.1"/>
</dbReference>
<dbReference type="EMBL" id="CAJPUY010000007">
    <property type="protein sequence ID" value="CAG2140310.1"/>
    <property type="molecule type" value="Genomic_DNA"/>
</dbReference>
<organism evidence="1 2">
    <name type="scientific">Cupriavidus yeoncheonensis</name>
    <dbReference type="NCBI Taxonomy" id="1462994"/>
    <lineage>
        <taxon>Bacteria</taxon>
        <taxon>Pseudomonadati</taxon>
        <taxon>Pseudomonadota</taxon>
        <taxon>Betaproteobacteria</taxon>
        <taxon>Burkholderiales</taxon>
        <taxon>Burkholderiaceae</taxon>
        <taxon>Cupriavidus</taxon>
    </lineage>
</organism>
<keyword evidence="2" id="KW-1185">Reference proteome</keyword>
<comment type="caution">
    <text evidence="1">The sequence shown here is derived from an EMBL/GenBank/DDBJ whole genome shotgun (WGS) entry which is preliminary data.</text>
</comment>
<evidence type="ECO:0000313" key="1">
    <source>
        <dbReference type="EMBL" id="CAG2140310.1"/>
    </source>
</evidence>
<reference evidence="1" key="1">
    <citation type="submission" date="2021-03" db="EMBL/GenBank/DDBJ databases">
        <authorList>
            <person name="Peeters C."/>
        </authorList>
    </citation>
    <scope>NUCLEOTIDE SEQUENCE</scope>
    <source>
        <strain evidence="1">LMG 31506</strain>
    </source>
</reference>
<accession>A0A916ITI6</accession>
<name>A0A916ITI6_9BURK</name>
<dbReference type="AlphaFoldDB" id="A0A916ITI6"/>
<proteinExistence type="predicted"/>
<sequence>MGFDIANRADLARLTFRAEVDWLKLDITLASASNGPTIQRLAKVTFAKPLDEGDGGAATRFRLTINEPKSWEDVERVLERVAGTRALAAPPTFYAVEVAVDIYSTNLADLASIAARRVQGAKKLCSASRRIAGAVYDETQSAWHVSYPRLRRLMEHGKTVYVGDKNDEVMQRFYVKRDDQQGGSRRTLPQTEWRARSEVRLQAGAMPFASLADARAFNFTALSRPFFAVGIPKPGLDPLRALIADAAPFASDLRLTVAHTKLNDRARYALRELAARMRIPTRRQRRKFGG</sequence>
<dbReference type="Proteomes" id="UP000672934">
    <property type="component" value="Unassembled WGS sequence"/>
</dbReference>
<protein>
    <submittedName>
        <fullName evidence="1">Uncharacterized protein</fullName>
    </submittedName>
</protein>
<evidence type="ECO:0000313" key="2">
    <source>
        <dbReference type="Proteomes" id="UP000672934"/>
    </source>
</evidence>
<gene>
    <name evidence="1" type="ORF">LMG31506_02289</name>
</gene>